<dbReference type="Pfam" id="PF18721">
    <property type="entry name" value="CxC6"/>
    <property type="match status" value="1"/>
</dbReference>
<dbReference type="Proteomes" id="UP000284842">
    <property type="component" value="Unassembled WGS sequence"/>
</dbReference>
<evidence type="ECO:0000259" key="2">
    <source>
        <dbReference type="Pfam" id="PF18718"/>
    </source>
</evidence>
<protein>
    <recommendedName>
        <fullName evidence="6">CxC6 like cysteine cluster associated with KDZ domain-containing protein</fullName>
    </recommendedName>
</protein>
<gene>
    <name evidence="4" type="ORF">CVT24_007243</name>
</gene>
<dbReference type="InParanoid" id="A0A409YPC5"/>
<evidence type="ECO:0000313" key="4">
    <source>
        <dbReference type="EMBL" id="PPR04855.1"/>
    </source>
</evidence>
<evidence type="ECO:0000259" key="3">
    <source>
        <dbReference type="Pfam" id="PF18721"/>
    </source>
</evidence>
<feature type="region of interest" description="Disordered" evidence="1">
    <location>
        <begin position="374"/>
        <end position="403"/>
    </location>
</feature>
<comment type="caution">
    <text evidence="4">The sequence shown here is derived from an EMBL/GenBank/DDBJ whole genome shotgun (WGS) entry which is preliminary data.</text>
</comment>
<accession>A0A409YPC5</accession>
<organism evidence="4 5">
    <name type="scientific">Panaeolus cyanescens</name>
    <dbReference type="NCBI Taxonomy" id="181874"/>
    <lineage>
        <taxon>Eukaryota</taxon>
        <taxon>Fungi</taxon>
        <taxon>Dikarya</taxon>
        <taxon>Basidiomycota</taxon>
        <taxon>Agaricomycotina</taxon>
        <taxon>Agaricomycetes</taxon>
        <taxon>Agaricomycetidae</taxon>
        <taxon>Agaricales</taxon>
        <taxon>Agaricineae</taxon>
        <taxon>Galeropsidaceae</taxon>
        <taxon>Panaeolus</taxon>
    </lineage>
</organism>
<dbReference type="InterPro" id="IPR040898">
    <property type="entry name" value="CxC6"/>
</dbReference>
<dbReference type="InterPro" id="IPR041539">
    <property type="entry name" value="CxC5"/>
</dbReference>
<dbReference type="Pfam" id="PF18718">
    <property type="entry name" value="CxC5"/>
    <property type="match status" value="1"/>
</dbReference>
<evidence type="ECO:0000313" key="5">
    <source>
        <dbReference type="Proteomes" id="UP000284842"/>
    </source>
</evidence>
<feature type="domain" description="CxC5 like cysteine cluster associated with KDZ" evidence="2">
    <location>
        <begin position="53"/>
        <end position="167"/>
    </location>
</feature>
<dbReference type="OrthoDB" id="3055037at2759"/>
<feature type="compositionally biased region" description="Basic and acidic residues" evidence="1">
    <location>
        <begin position="374"/>
        <end position="391"/>
    </location>
</feature>
<feature type="compositionally biased region" description="Basic residues" evidence="1">
    <location>
        <begin position="392"/>
        <end position="402"/>
    </location>
</feature>
<feature type="domain" description="CxC6 like cysteine cluster associated with KDZ" evidence="3">
    <location>
        <begin position="272"/>
        <end position="335"/>
    </location>
</feature>
<evidence type="ECO:0008006" key="6">
    <source>
        <dbReference type="Google" id="ProtNLM"/>
    </source>
</evidence>
<dbReference type="STRING" id="181874.A0A409YPC5"/>
<keyword evidence="5" id="KW-1185">Reference proteome</keyword>
<proteinExistence type="predicted"/>
<name>A0A409YPC5_9AGAR</name>
<dbReference type="EMBL" id="NHTK01000884">
    <property type="protein sequence ID" value="PPR04855.1"/>
    <property type="molecule type" value="Genomic_DNA"/>
</dbReference>
<dbReference type="AlphaFoldDB" id="A0A409YPC5"/>
<evidence type="ECO:0000256" key="1">
    <source>
        <dbReference type="SAM" id="MobiDB-lite"/>
    </source>
</evidence>
<reference evidence="4 5" key="1">
    <citation type="journal article" date="2018" name="Evol. Lett.">
        <title>Horizontal gene cluster transfer increased hallucinogenic mushroom diversity.</title>
        <authorList>
            <person name="Reynolds H.T."/>
            <person name="Vijayakumar V."/>
            <person name="Gluck-Thaler E."/>
            <person name="Korotkin H.B."/>
            <person name="Matheny P.B."/>
            <person name="Slot J.C."/>
        </authorList>
    </citation>
    <scope>NUCLEOTIDE SEQUENCE [LARGE SCALE GENOMIC DNA]</scope>
    <source>
        <strain evidence="4 5">2629</strain>
    </source>
</reference>
<sequence>MIGDLWNALRDFIFDDLSRNEVGVQLLPNEIALIRATAEKMEGNFKPSECLGPIMFYPPTYDCYTCGQVLLASSISRININVVSAGDGFRANQGYSTSLACKGCKIRYYPNYYVESDQRVYYSTLVPHWQQVEDHLFVDRELSEYFTSCMLHAWVSNQNCANIVNASIHRHKSNQSASKSYAKPTLSGKQVFRAFILNALLKDASERGSILVLCESAEQDERLKGGMEQRNLAMLRDGQPERMHACSKCEVDHLEDTKGQGHNNLRSFRAVVVDGITLGRPCCKVHNCTEPLPNNRAHFCNKHYSLKGNCVFEACSNKAEKGWVTCSKKEHRESEVKRKEEGQAFFQLEERLKRHQLAMQPKDSMAQSAVRFDVDPQESTKDPSHKSDSGNKPKKARFAQRRTHNEETVVTCCGVITGRATMFGAEAISGVSVRLFY</sequence>